<proteinExistence type="predicted"/>
<evidence type="ECO:0000313" key="3">
    <source>
        <dbReference type="Proteomes" id="UP000038802"/>
    </source>
</evidence>
<organism evidence="2 3">
    <name type="scientific">Mycobacterium tuberculosis</name>
    <dbReference type="NCBI Taxonomy" id="1773"/>
    <lineage>
        <taxon>Bacteria</taxon>
        <taxon>Bacillati</taxon>
        <taxon>Actinomycetota</taxon>
        <taxon>Actinomycetes</taxon>
        <taxon>Mycobacteriales</taxon>
        <taxon>Mycobacteriaceae</taxon>
        <taxon>Mycobacterium</taxon>
        <taxon>Mycobacterium tuberculosis complex</taxon>
    </lineage>
</organism>
<dbReference type="AlphaFoldDB" id="A0A0U0UMA6"/>
<protein>
    <submittedName>
        <fullName evidence="2">Uncharacterized protein</fullName>
    </submittedName>
</protein>
<reference evidence="3" key="1">
    <citation type="submission" date="2015-03" db="EMBL/GenBank/DDBJ databases">
        <authorList>
            <consortium name="Pathogen Informatics"/>
        </authorList>
    </citation>
    <scope>NUCLEOTIDE SEQUENCE [LARGE SCALE GENOMIC DNA]</scope>
    <source>
        <strain evidence="3">K00500041</strain>
    </source>
</reference>
<evidence type="ECO:0000256" key="1">
    <source>
        <dbReference type="SAM" id="MobiDB-lite"/>
    </source>
</evidence>
<accession>A0A0U0UMA6</accession>
<sequence length="44" mass="4602">MNHHFGAAPSRNAGFAGSDPHSNNTAPLSSNSTTRAEVRRPDAP</sequence>
<feature type="region of interest" description="Disordered" evidence="1">
    <location>
        <begin position="1"/>
        <end position="44"/>
    </location>
</feature>
<name>A0A0U0UMA6_MYCTX</name>
<dbReference type="EMBL" id="CSAE01001264">
    <property type="protein sequence ID" value="COX45192.1"/>
    <property type="molecule type" value="Genomic_DNA"/>
</dbReference>
<evidence type="ECO:0000313" key="2">
    <source>
        <dbReference type="EMBL" id="COX45192.1"/>
    </source>
</evidence>
<dbReference type="Proteomes" id="UP000038802">
    <property type="component" value="Unassembled WGS sequence"/>
</dbReference>
<feature type="compositionally biased region" description="Polar residues" evidence="1">
    <location>
        <begin position="20"/>
        <end position="35"/>
    </location>
</feature>
<gene>
    <name evidence="2" type="ORF">ERS007703_05249</name>
</gene>